<dbReference type="PATRIC" id="fig|1121451.3.peg.2368"/>
<dbReference type="InterPro" id="IPR050482">
    <property type="entry name" value="Sensor_HK_TwoCompSys"/>
</dbReference>
<name>L0RE14_9BACT</name>
<evidence type="ECO:0000313" key="6">
    <source>
        <dbReference type="Proteomes" id="UP000010808"/>
    </source>
</evidence>
<dbReference type="GO" id="GO:0046983">
    <property type="term" value="F:protein dimerization activity"/>
    <property type="evidence" value="ECO:0007669"/>
    <property type="project" value="InterPro"/>
</dbReference>
<feature type="domain" description="GAF" evidence="4">
    <location>
        <begin position="338"/>
        <end position="476"/>
    </location>
</feature>
<dbReference type="KEGG" id="dhy:DESAM_22148"/>
<dbReference type="HOGENOM" id="CLU_398876_0_0_7"/>
<organism evidence="5 6">
    <name type="scientific">Maridesulfovibrio hydrothermalis AM13 = DSM 14728</name>
    <dbReference type="NCBI Taxonomy" id="1121451"/>
    <lineage>
        <taxon>Bacteria</taxon>
        <taxon>Pseudomonadati</taxon>
        <taxon>Thermodesulfobacteriota</taxon>
        <taxon>Desulfovibrionia</taxon>
        <taxon>Desulfovibrionales</taxon>
        <taxon>Desulfovibrionaceae</taxon>
        <taxon>Maridesulfovibrio</taxon>
    </lineage>
</organism>
<keyword evidence="3" id="KW-0902">Two-component regulatory system</keyword>
<dbReference type="Gene3D" id="1.20.5.1930">
    <property type="match status" value="1"/>
</dbReference>
<dbReference type="InterPro" id="IPR029016">
    <property type="entry name" value="GAF-like_dom_sf"/>
</dbReference>
<keyword evidence="1 5" id="KW-0808">Transferase</keyword>
<protein>
    <submittedName>
        <fullName evidence="5">GAF sensor signal transduction histidine kinase</fullName>
        <ecNumber evidence="5">2.7.13.3</ecNumber>
    </submittedName>
</protein>
<dbReference type="Pfam" id="PF02518">
    <property type="entry name" value="HATPase_c"/>
    <property type="match status" value="1"/>
</dbReference>
<dbReference type="Pfam" id="PF13185">
    <property type="entry name" value="GAF_2"/>
    <property type="match status" value="1"/>
</dbReference>
<dbReference type="RefSeq" id="WP_015337015.1">
    <property type="nucleotide sequence ID" value="NC_020055.1"/>
</dbReference>
<accession>L0RE14</accession>
<dbReference type="InterPro" id="IPR003594">
    <property type="entry name" value="HATPase_dom"/>
</dbReference>
<dbReference type="PANTHER" id="PTHR24421:SF61">
    <property type="entry name" value="OXYGEN SENSOR HISTIDINE KINASE NREB"/>
    <property type="match status" value="1"/>
</dbReference>
<dbReference type="GO" id="GO:0016020">
    <property type="term" value="C:membrane"/>
    <property type="evidence" value="ECO:0007669"/>
    <property type="project" value="InterPro"/>
</dbReference>
<proteinExistence type="predicted"/>
<evidence type="ECO:0000313" key="5">
    <source>
        <dbReference type="EMBL" id="CCO24415.1"/>
    </source>
</evidence>
<dbReference type="InterPro" id="IPR003018">
    <property type="entry name" value="GAF"/>
</dbReference>
<dbReference type="SUPFAM" id="SSF55781">
    <property type="entry name" value="GAF domain-like"/>
    <property type="match status" value="2"/>
</dbReference>
<dbReference type="AlphaFoldDB" id="L0RE14"/>
<feature type="domain" description="GAF" evidence="4">
    <location>
        <begin position="165"/>
        <end position="315"/>
    </location>
</feature>
<dbReference type="PANTHER" id="PTHR24421">
    <property type="entry name" value="NITRATE/NITRITE SENSOR PROTEIN NARX-RELATED"/>
    <property type="match status" value="1"/>
</dbReference>
<dbReference type="eggNOG" id="COG4585">
    <property type="taxonomic scope" value="Bacteria"/>
</dbReference>
<dbReference type="STRING" id="1121451.DESAM_22148"/>
<dbReference type="CDD" id="cd16917">
    <property type="entry name" value="HATPase_UhpB-NarQ-NarX-like"/>
    <property type="match status" value="1"/>
</dbReference>
<dbReference type="Proteomes" id="UP000010808">
    <property type="component" value="Chromosome"/>
</dbReference>
<dbReference type="Pfam" id="PF07730">
    <property type="entry name" value="HisKA_3"/>
    <property type="match status" value="1"/>
</dbReference>
<keyword evidence="6" id="KW-1185">Reference proteome</keyword>
<dbReference type="GO" id="GO:0000155">
    <property type="term" value="F:phosphorelay sensor kinase activity"/>
    <property type="evidence" value="ECO:0007669"/>
    <property type="project" value="InterPro"/>
</dbReference>
<dbReference type="SMART" id="SM00065">
    <property type="entry name" value="GAF"/>
    <property type="match status" value="2"/>
</dbReference>
<gene>
    <name evidence="5" type="ORF">DESAM_22148</name>
</gene>
<dbReference type="Gene3D" id="3.30.450.40">
    <property type="match status" value="2"/>
</dbReference>
<reference evidence="5 6" key="1">
    <citation type="submission" date="2012-10" db="EMBL/GenBank/DDBJ databases">
        <authorList>
            <person name="Genoscope - CEA"/>
        </authorList>
    </citation>
    <scope>NUCLEOTIDE SEQUENCE [LARGE SCALE GENOMIC DNA]</scope>
    <source>
        <strain evidence="6">AM13 / DSM 14728</strain>
    </source>
</reference>
<dbReference type="EMBL" id="FO203522">
    <property type="protein sequence ID" value="CCO24415.1"/>
    <property type="molecule type" value="Genomic_DNA"/>
</dbReference>
<evidence type="ECO:0000256" key="3">
    <source>
        <dbReference type="ARBA" id="ARBA00023012"/>
    </source>
</evidence>
<dbReference type="SUPFAM" id="SSF55874">
    <property type="entry name" value="ATPase domain of HSP90 chaperone/DNA topoisomerase II/histidine kinase"/>
    <property type="match status" value="1"/>
</dbReference>
<sequence>MKNEILKYIGQSLLANIDEMAAEYAVLLVKYQPRWYGAVDFEELKRGSGVGLSSTLDCFIRGDFAPLDNYFQGCAHIKLNRGVGIGDVVEGTMLGKHVFLKFGRKYCADQDEYVEFLNELERFYFEIVTVTTERYSEMLLSKLNAEHVRNKLLLEASRTVTSTLDPDEALEKLAEVLAGTVDDGCCTIFLVNSETGGLAPSAGFGYASAECQRALGGLRLCSSGSSLRGVNGESYGLCTVNKASSSCADLLPEAVRSGSVSLFPITNGETTAGVALVSSGKKGFTFDDATTELIGGILNAVAVAIESAATARKTKRQLMESESLRRVANILLQSPEGKNGDVLALIVDEARGIISGTGSSILLQDGRGLNVVCTTGEPKCPKDVFSIEDSYYGKIFKSGKTAIISDAQSEIPAGECNDDVRTLIVVPLLEGYKKLGLLLVSNKSGGFDYEDKRIMEMFAAQAVLAIRNSRLFEQSEKLVVQGERQRLARELHDSVTQALYAITFCSDAAVRSLDSGRQSSAVEQLKALQGMAQQAMRDMRSLIFDLHPPELESEGLVGALQARLNAVEVRSGLSAELLVEGNERRLPLRIEEELFRIAIEALNNSTKHSKAESVLVKVIFDDGFTIMLVVDDGKGFNLETLPTGGMGLRGIRERAQRINAELEIDSTIDQGTSVKVFIYDKFAGRGGSNE</sequence>
<evidence type="ECO:0000256" key="2">
    <source>
        <dbReference type="ARBA" id="ARBA00022777"/>
    </source>
</evidence>
<keyword evidence="2 5" id="KW-0418">Kinase</keyword>
<evidence type="ECO:0000259" key="4">
    <source>
        <dbReference type="SMART" id="SM00065"/>
    </source>
</evidence>
<dbReference type="OrthoDB" id="6231at2"/>
<dbReference type="InterPro" id="IPR011712">
    <property type="entry name" value="Sig_transdc_His_kin_sub3_dim/P"/>
</dbReference>
<dbReference type="InterPro" id="IPR036890">
    <property type="entry name" value="HATPase_C_sf"/>
</dbReference>
<evidence type="ECO:0000256" key="1">
    <source>
        <dbReference type="ARBA" id="ARBA00022679"/>
    </source>
</evidence>
<dbReference type="Gene3D" id="3.30.565.10">
    <property type="entry name" value="Histidine kinase-like ATPase, C-terminal domain"/>
    <property type="match status" value="1"/>
</dbReference>
<dbReference type="EC" id="2.7.13.3" evidence="5"/>